<reference evidence="1 2" key="1">
    <citation type="submission" date="2018-06" db="EMBL/GenBank/DDBJ databases">
        <title>A transcriptomic atlas of mushroom development highlights an independent origin of complex multicellularity.</title>
        <authorList>
            <consortium name="DOE Joint Genome Institute"/>
            <person name="Krizsan K."/>
            <person name="Almasi E."/>
            <person name="Merenyi Z."/>
            <person name="Sahu N."/>
            <person name="Viragh M."/>
            <person name="Koszo T."/>
            <person name="Mondo S."/>
            <person name="Kiss B."/>
            <person name="Balint B."/>
            <person name="Kues U."/>
            <person name="Barry K."/>
            <person name="Hegedus J.C."/>
            <person name="Henrissat B."/>
            <person name="Johnson J."/>
            <person name="Lipzen A."/>
            <person name="Ohm R."/>
            <person name="Nagy I."/>
            <person name="Pangilinan J."/>
            <person name="Yan J."/>
            <person name="Xiong Y."/>
            <person name="Grigoriev I.V."/>
            <person name="Hibbett D.S."/>
            <person name="Nagy L.G."/>
        </authorList>
    </citation>
    <scope>NUCLEOTIDE SEQUENCE [LARGE SCALE GENOMIC DNA]</scope>
    <source>
        <strain evidence="1 2">SZMC22713</strain>
    </source>
</reference>
<organism evidence="1 2">
    <name type="scientific">Rickenella mellea</name>
    <dbReference type="NCBI Taxonomy" id="50990"/>
    <lineage>
        <taxon>Eukaryota</taxon>
        <taxon>Fungi</taxon>
        <taxon>Dikarya</taxon>
        <taxon>Basidiomycota</taxon>
        <taxon>Agaricomycotina</taxon>
        <taxon>Agaricomycetes</taxon>
        <taxon>Hymenochaetales</taxon>
        <taxon>Rickenellaceae</taxon>
        <taxon>Rickenella</taxon>
    </lineage>
</organism>
<keyword evidence="2" id="KW-1185">Reference proteome</keyword>
<dbReference type="Proteomes" id="UP000294933">
    <property type="component" value="Unassembled WGS sequence"/>
</dbReference>
<dbReference type="EMBL" id="ML170160">
    <property type="protein sequence ID" value="TDL26976.1"/>
    <property type="molecule type" value="Genomic_DNA"/>
</dbReference>
<evidence type="ECO:0000313" key="2">
    <source>
        <dbReference type="Proteomes" id="UP000294933"/>
    </source>
</evidence>
<evidence type="ECO:0000313" key="1">
    <source>
        <dbReference type="EMBL" id="TDL26976.1"/>
    </source>
</evidence>
<dbReference type="STRING" id="50990.A0A4Y7QHZ1"/>
<sequence>MCFMVASFNYPEVGKLVWGKTADELDYATCAALSGSGSGIDDAGLGTLVRMTRLHDLGLDQSPEGFGR</sequence>
<proteinExistence type="predicted"/>
<dbReference type="VEuPathDB" id="FungiDB:BD410DRAFT_783090"/>
<accession>A0A4Y7QHZ1</accession>
<dbReference type="AlphaFoldDB" id="A0A4Y7QHZ1"/>
<dbReference type="OrthoDB" id="3153997at2759"/>
<gene>
    <name evidence="1" type="ORF">BD410DRAFT_783090</name>
</gene>
<name>A0A4Y7QHZ1_9AGAM</name>
<protein>
    <submittedName>
        <fullName evidence="1">Uncharacterized protein</fullName>
    </submittedName>
</protein>